<dbReference type="RefSeq" id="WP_130663786.1">
    <property type="nucleotide sequence ID" value="NZ_SIKX01000008.1"/>
</dbReference>
<reference evidence="3 4" key="1">
    <citation type="submission" date="2019-02" db="EMBL/GenBank/DDBJ databases">
        <title>The genomic architecture of introgression among sibling species of bacteria.</title>
        <authorList>
            <person name="Cavassim M.I.A."/>
            <person name="Moeskjaer S."/>
            <person name="Moslemi C."/>
            <person name="Fields B."/>
            <person name="Bachmann A."/>
            <person name="Vilhjalmsson B."/>
            <person name="Schierup M.H."/>
            <person name="Young J.P.W."/>
            <person name="Andersen S.U."/>
        </authorList>
    </citation>
    <scope>NUCLEOTIDE SEQUENCE [LARGE SCALE GENOMIC DNA]</scope>
    <source>
        <strain evidence="1 3">SM141A</strain>
        <strain evidence="2 4">SM42</strain>
        <plasmid evidence="1">pSM141A_Rh17</plasmid>
    </source>
</reference>
<sequence>MTSYCSFLIANPLHCSLIESHAERVGWPISFLPDPSQRFWFHEGGTTIISHPHALGSQVVDGIRGQMLLINTAEEAVANNIVQLICAAYDIIEGNPGERVALRSVFPLPDDTAERDSIYDNLFRKRGFFEHFVGPSELAVAVATAAKAWSDRSLIYAIHKLSRSYATESITWWSAHPRYGQMFEKHSSLHSAHVGTSIAINLAFSAIEELQLQVKSSARNKRWLDLKAGQWNPAVLEDLRVRLRAAHIDPDSTMTWIVRGDRSLAETEITPVLGIPTPYSDGQTVRDVEVTLPDALHICSFIRNYMTAHRFGEASPFLGPYEVHNVQSLARQLILCACGLWRVSTDDLVKSS</sequence>
<organism evidence="2 4">
    <name type="scientific">Rhizobium ruizarguesonis</name>
    <dbReference type="NCBI Taxonomy" id="2081791"/>
    <lineage>
        <taxon>Bacteria</taxon>
        <taxon>Pseudomonadati</taxon>
        <taxon>Pseudomonadota</taxon>
        <taxon>Alphaproteobacteria</taxon>
        <taxon>Hyphomicrobiales</taxon>
        <taxon>Rhizobiaceae</taxon>
        <taxon>Rhizobium/Agrobacterium group</taxon>
        <taxon>Rhizobium</taxon>
    </lineage>
</organism>
<dbReference type="Proteomes" id="UP000291659">
    <property type="component" value="Unassembled WGS sequence"/>
</dbReference>
<evidence type="ECO:0000313" key="2">
    <source>
        <dbReference type="EMBL" id="TBF01070.1"/>
    </source>
</evidence>
<gene>
    <name evidence="2" type="ORF">ELG94_39165</name>
    <name evidence="1" type="ORF">ELH98_30305</name>
</gene>
<dbReference type="EMBL" id="SIOX01000008">
    <property type="protein sequence ID" value="TAX67619.1"/>
    <property type="molecule type" value="Genomic_DNA"/>
</dbReference>
<protein>
    <submittedName>
        <fullName evidence="2">Uncharacterized protein</fullName>
    </submittedName>
</protein>
<keyword evidence="1" id="KW-0614">Plasmid</keyword>
<accession>A0AAE8Q4S7</accession>
<evidence type="ECO:0000313" key="4">
    <source>
        <dbReference type="Proteomes" id="UP000291892"/>
    </source>
</evidence>
<evidence type="ECO:0000313" key="3">
    <source>
        <dbReference type="Proteomes" id="UP000291659"/>
    </source>
</evidence>
<dbReference type="Proteomes" id="UP000291892">
    <property type="component" value="Unassembled WGS sequence"/>
</dbReference>
<proteinExistence type="predicted"/>
<name>A0AAE8Q4S7_9HYPH</name>
<evidence type="ECO:0000313" key="1">
    <source>
        <dbReference type="EMBL" id="TAX67619.1"/>
    </source>
</evidence>
<comment type="caution">
    <text evidence="2">The sequence shown here is derived from an EMBL/GenBank/DDBJ whole genome shotgun (WGS) entry which is preliminary data.</text>
</comment>
<dbReference type="EMBL" id="SIKX01000008">
    <property type="protein sequence ID" value="TBF01070.1"/>
    <property type="molecule type" value="Genomic_DNA"/>
</dbReference>
<keyword evidence="3" id="KW-1185">Reference proteome</keyword>
<geneLocation type="plasmid" evidence="1">
    <name>pSM141A_Rh17</name>
</geneLocation>
<dbReference type="AlphaFoldDB" id="A0AAE8Q4S7"/>